<feature type="region of interest" description="Disordered" evidence="1">
    <location>
        <begin position="1"/>
        <end position="21"/>
    </location>
</feature>
<evidence type="ECO:0000256" key="2">
    <source>
        <dbReference type="SAM" id="Phobius"/>
    </source>
</evidence>
<comment type="caution">
    <text evidence="3">The sequence shown here is derived from an EMBL/GenBank/DDBJ whole genome shotgun (WGS) entry which is preliminary data.</text>
</comment>
<organism evidence="3 4">
    <name type="scientific">Streptomyces ovatisporus</name>
    <dbReference type="NCBI Taxonomy" id="1128682"/>
    <lineage>
        <taxon>Bacteria</taxon>
        <taxon>Bacillati</taxon>
        <taxon>Actinomycetota</taxon>
        <taxon>Actinomycetes</taxon>
        <taxon>Kitasatosporales</taxon>
        <taxon>Streptomycetaceae</taxon>
        <taxon>Streptomyces</taxon>
    </lineage>
</organism>
<evidence type="ECO:0000256" key="1">
    <source>
        <dbReference type="SAM" id="MobiDB-lite"/>
    </source>
</evidence>
<sequence length="234" mass="21866">MADHSEGQPGSGAAPVFVDNSGGRRRTWRRLGMAMGMAGGGYALVVAVSVIGGNSDAPWGVLIPGAGNSGSGAVRVVPEEGEDAQKRMPGTAAAGTAEPEPSASASSASAGVDRARGRGSSTEKEPSEGRAASGADGKTSVSGGTAGSGDSNSSGSSGGGTKGGQGGSAPTPGNPPAEPSDGGAAGSAGGTPSEPGDGPGEPTPSESPSGGGLLEEILEPILGGGDGPSTTGAE</sequence>
<proteinExistence type="predicted"/>
<reference evidence="4" key="1">
    <citation type="journal article" date="2019" name="Int. J. Syst. Evol. Microbiol.">
        <title>The Global Catalogue of Microorganisms (GCM) 10K type strain sequencing project: providing services to taxonomists for standard genome sequencing and annotation.</title>
        <authorList>
            <consortium name="The Broad Institute Genomics Platform"/>
            <consortium name="The Broad Institute Genome Sequencing Center for Infectious Disease"/>
            <person name="Wu L."/>
            <person name="Ma J."/>
        </authorList>
    </citation>
    <scope>NUCLEOTIDE SEQUENCE [LARGE SCALE GENOMIC DNA]</scope>
    <source>
        <strain evidence="4">CGMCC 4.7357</strain>
    </source>
</reference>
<accession>A0ABV9ADA2</accession>
<keyword evidence="4" id="KW-1185">Reference proteome</keyword>
<protein>
    <submittedName>
        <fullName evidence="3">Uncharacterized protein</fullName>
    </submittedName>
</protein>
<keyword evidence="2" id="KW-0472">Membrane</keyword>
<dbReference type="RefSeq" id="WP_386452566.1">
    <property type="nucleotide sequence ID" value="NZ_JBHSFH010000017.1"/>
</dbReference>
<gene>
    <name evidence="3" type="ORF">ACFPA8_26520</name>
</gene>
<feature type="transmembrane region" description="Helical" evidence="2">
    <location>
        <begin position="31"/>
        <end position="52"/>
    </location>
</feature>
<feature type="region of interest" description="Disordered" evidence="1">
    <location>
        <begin position="81"/>
        <end position="234"/>
    </location>
</feature>
<dbReference type="EMBL" id="JBHSFH010000017">
    <property type="protein sequence ID" value="MFC4497689.1"/>
    <property type="molecule type" value="Genomic_DNA"/>
</dbReference>
<name>A0ABV9ADA2_9ACTN</name>
<feature type="compositionally biased region" description="Gly residues" evidence="1">
    <location>
        <begin position="156"/>
        <end position="167"/>
    </location>
</feature>
<feature type="compositionally biased region" description="Basic and acidic residues" evidence="1">
    <location>
        <begin position="113"/>
        <end position="128"/>
    </location>
</feature>
<evidence type="ECO:0000313" key="3">
    <source>
        <dbReference type="EMBL" id="MFC4497689.1"/>
    </source>
</evidence>
<feature type="compositionally biased region" description="Low complexity" evidence="1">
    <location>
        <begin position="89"/>
        <end position="112"/>
    </location>
</feature>
<keyword evidence="2" id="KW-0812">Transmembrane</keyword>
<evidence type="ECO:0000313" key="4">
    <source>
        <dbReference type="Proteomes" id="UP001595997"/>
    </source>
</evidence>
<dbReference type="Proteomes" id="UP001595997">
    <property type="component" value="Unassembled WGS sequence"/>
</dbReference>
<keyword evidence="2" id="KW-1133">Transmembrane helix</keyword>